<proteinExistence type="predicted"/>
<gene>
    <name evidence="1" type="ORF">KTE52_31230</name>
</gene>
<dbReference type="InterPro" id="IPR021398">
    <property type="entry name" value="DUF3037"/>
</dbReference>
<evidence type="ECO:0000313" key="2">
    <source>
        <dbReference type="Proteomes" id="UP001196915"/>
    </source>
</evidence>
<dbReference type="Pfam" id="PF11236">
    <property type="entry name" value="DUF3037"/>
    <property type="match status" value="1"/>
</dbReference>
<dbReference type="Proteomes" id="UP001196915">
    <property type="component" value="Unassembled WGS sequence"/>
</dbReference>
<comment type="caution">
    <text evidence="1">The sequence shown here is derived from an EMBL/GenBank/DDBJ whole genome shotgun (WGS) entry which is preliminary data.</text>
</comment>
<protein>
    <submittedName>
        <fullName evidence="1">DUF3037 domain-containing protein</fullName>
    </submittedName>
</protein>
<dbReference type="RefSeq" id="WP_217085087.1">
    <property type="nucleotide sequence ID" value="NZ_JAHPMX010000044.1"/>
</dbReference>
<reference evidence="1" key="1">
    <citation type="submission" date="2021-06" db="EMBL/GenBank/DDBJ databases">
        <title>A collection of bacterial strains from the Burkholderia cepacia Research Laboratory and Repository.</title>
        <authorList>
            <person name="Lipuma J."/>
            <person name="Spilker T."/>
        </authorList>
    </citation>
    <scope>NUCLEOTIDE SEQUENCE</scope>
    <source>
        <strain evidence="1">AU37435</strain>
    </source>
</reference>
<organism evidence="1 2">
    <name type="scientific">Burkholderia multivorans</name>
    <dbReference type="NCBI Taxonomy" id="87883"/>
    <lineage>
        <taxon>Bacteria</taxon>
        <taxon>Pseudomonadati</taxon>
        <taxon>Pseudomonadota</taxon>
        <taxon>Betaproteobacteria</taxon>
        <taxon>Burkholderiales</taxon>
        <taxon>Burkholderiaceae</taxon>
        <taxon>Burkholderia</taxon>
        <taxon>Burkholderia cepacia complex</taxon>
    </lineage>
</organism>
<accession>A0AAP2MT20</accession>
<evidence type="ECO:0000313" key="1">
    <source>
        <dbReference type="EMBL" id="MBU9360798.1"/>
    </source>
</evidence>
<sequence length="286" mass="32131">MTPSIARYTTLVFQPYPNRTEHVNYGIVAFLPHGGVRVHISSTLRKLRAIWPEVSIDFIRSQEAEIPKLVEGKPLNEAVGILNAMRVLRGVSEKDLGAFSYQNEDQYLREVRLALRSLCETPPGKGRERDSKSRLFLDVKSKFKLLGILATERGAFPDHQVVENYVPDSEADVKVEFALQNGRLRVAQTLDLRADTRDSVSPINRNIAYSKTYALHYAKTALEQSGLESYVIVAGAHTDPAQKVISTIRHDVDHIVEWESNSDMDSFFSEWASAAGRPLPMIPIAR</sequence>
<name>A0AAP2MT20_9BURK</name>
<dbReference type="EMBL" id="JAHPMX010000044">
    <property type="protein sequence ID" value="MBU9360798.1"/>
    <property type="molecule type" value="Genomic_DNA"/>
</dbReference>
<dbReference type="AlphaFoldDB" id="A0AAP2MT20"/>